<dbReference type="InterPro" id="IPR036890">
    <property type="entry name" value="HATPase_C_sf"/>
</dbReference>
<dbReference type="InterPro" id="IPR052162">
    <property type="entry name" value="Sensor_kinase/Photoreceptor"/>
</dbReference>
<dbReference type="InterPro" id="IPR000014">
    <property type="entry name" value="PAS"/>
</dbReference>
<evidence type="ECO:0000259" key="8">
    <source>
        <dbReference type="PROSITE" id="PS50113"/>
    </source>
</evidence>
<dbReference type="Proteomes" id="UP001460888">
    <property type="component" value="Unassembled WGS sequence"/>
</dbReference>
<dbReference type="Gene3D" id="1.10.287.130">
    <property type="match status" value="1"/>
</dbReference>
<dbReference type="CDD" id="cd00130">
    <property type="entry name" value="PAS"/>
    <property type="match status" value="1"/>
</dbReference>
<dbReference type="SUPFAM" id="SSF55874">
    <property type="entry name" value="ATPase domain of HSP90 chaperone/DNA topoisomerase II/histidine kinase"/>
    <property type="match status" value="1"/>
</dbReference>
<evidence type="ECO:0000256" key="3">
    <source>
        <dbReference type="ARBA" id="ARBA00022553"/>
    </source>
</evidence>
<feature type="coiled-coil region" evidence="6">
    <location>
        <begin position="17"/>
        <end position="44"/>
    </location>
</feature>
<proteinExistence type="predicted"/>
<dbReference type="InterPro" id="IPR000700">
    <property type="entry name" value="PAS-assoc_C"/>
</dbReference>
<dbReference type="Pfam" id="PF00512">
    <property type="entry name" value="HisKA"/>
    <property type="match status" value="1"/>
</dbReference>
<dbReference type="RefSeq" id="WP_353111563.1">
    <property type="nucleotide sequence ID" value="NZ_APND01000003.1"/>
</dbReference>
<dbReference type="Pfam" id="PF08447">
    <property type="entry name" value="PAS_3"/>
    <property type="match status" value="1"/>
</dbReference>
<keyword evidence="4" id="KW-0808">Transferase</keyword>
<dbReference type="EMBL" id="APND01000003">
    <property type="protein sequence ID" value="MES1929896.1"/>
    <property type="molecule type" value="Genomic_DNA"/>
</dbReference>
<protein>
    <recommendedName>
        <fullName evidence="2">histidine kinase</fullName>
        <ecNumber evidence="2">2.7.13.3</ecNumber>
    </recommendedName>
</protein>
<feature type="domain" description="Histidine kinase" evidence="7">
    <location>
        <begin position="191"/>
        <end position="413"/>
    </location>
</feature>
<dbReference type="InterPro" id="IPR001610">
    <property type="entry name" value="PAC"/>
</dbReference>
<dbReference type="InterPro" id="IPR005467">
    <property type="entry name" value="His_kinase_dom"/>
</dbReference>
<dbReference type="Gene3D" id="3.30.450.20">
    <property type="entry name" value="PAS domain"/>
    <property type="match status" value="1"/>
</dbReference>
<dbReference type="InterPro" id="IPR003594">
    <property type="entry name" value="HATPase_dom"/>
</dbReference>
<sequence length="413" mass="46612">MIDPESDNPDNTRPDTLEAAQARIDKLEQRLAAESELRERAQNNERCFRELAEHIREVFWMTNPLGDQLVYISPAYEQIWGQTCQSLYEDPGKRLAWVHDADREEVLTAFKRDAADGNYDKTFRIDRPDGETRWIRDRAFPVYDDDGELYRLAGFALDITDRINFNDRISQLHTSIDTRDRISVFAALGTGLAHDLSQPLTAARNFIARARMGFTAEGSEIRGTLERADHEISRAVSVIHHLRDFARQGKPTRNKQAVQPIIDDVHQLLDPALRANNVRYHGPALDSIESLELPIDEIFVQQILRNLVTNAVDAFSDGEQNNELREVHVRVNSANDDYVDIEVVDNGPGVADDIQVFEPFLTTKDDGVGLGLAVCRTLARSHGGDLILSDRGRAANSGDCDARTIFSLRLPRN</sequence>
<evidence type="ECO:0000313" key="9">
    <source>
        <dbReference type="EMBL" id="MES1929896.1"/>
    </source>
</evidence>
<dbReference type="PROSITE" id="PS50109">
    <property type="entry name" value="HIS_KIN"/>
    <property type="match status" value="1"/>
</dbReference>
<dbReference type="EC" id="2.7.13.3" evidence="2"/>
<evidence type="ECO:0000256" key="5">
    <source>
        <dbReference type="ARBA" id="ARBA00022777"/>
    </source>
</evidence>
<keyword evidence="6" id="KW-0175">Coiled coil</keyword>
<comment type="catalytic activity">
    <reaction evidence="1">
        <text>ATP + protein L-histidine = ADP + protein N-phospho-L-histidine.</text>
        <dbReference type="EC" id="2.7.13.3"/>
    </reaction>
</comment>
<keyword evidence="5 9" id="KW-0418">Kinase</keyword>
<dbReference type="CDD" id="cd00082">
    <property type="entry name" value="HisKA"/>
    <property type="match status" value="1"/>
</dbReference>
<dbReference type="PANTHER" id="PTHR43304:SF1">
    <property type="entry name" value="PAC DOMAIN-CONTAINING PROTEIN"/>
    <property type="match status" value="1"/>
</dbReference>
<feature type="domain" description="PAC" evidence="8">
    <location>
        <begin position="119"/>
        <end position="171"/>
    </location>
</feature>
<evidence type="ECO:0000259" key="7">
    <source>
        <dbReference type="PROSITE" id="PS50109"/>
    </source>
</evidence>
<dbReference type="InterPro" id="IPR035965">
    <property type="entry name" value="PAS-like_dom_sf"/>
</dbReference>
<dbReference type="SUPFAM" id="SSF47384">
    <property type="entry name" value="Homodimeric domain of signal transducing histidine kinase"/>
    <property type="match status" value="1"/>
</dbReference>
<evidence type="ECO:0000256" key="2">
    <source>
        <dbReference type="ARBA" id="ARBA00012438"/>
    </source>
</evidence>
<dbReference type="SMART" id="SM00387">
    <property type="entry name" value="HATPase_c"/>
    <property type="match status" value="1"/>
</dbReference>
<gene>
    <name evidence="9" type="ORF">SADO_11589</name>
</gene>
<dbReference type="InterPro" id="IPR013655">
    <property type="entry name" value="PAS_fold_3"/>
</dbReference>
<dbReference type="PROSITE" id="PS50113">
    <property type="entry name" value="PAC"/>
    <property type="match status" value="1"/>
</dbReference>
<reference evidence="9 10" key="1">
    <citation type="submission" date="2013-03" db="EMBL/GenBank/DDBJ databases">
        <title>Salinisphaera dokdonensis CL-ES53 Genome Sequencing.</title>
        <authorList>
            <person name="Li C."/>
            <person name="Lai Q."/>
            <person name="Shao Z."/>
        </authorList>
    </citation>
    <scope>NUCLEOTIDE SEQUENCE [LARGE SCALE GENOMIC DNA]</scope>
    <source>
        <strain evidence="9 10">CL-ES53</strain>
    </source>
</reference>
<dbReference type="InterPro" id="IPR036097">
    <property type="entry name" value="HisK_dim/P_sf"/>
</dbReference>
<keyword evidence="3" id="KW-0597">Phosphoprotein</keyword>
<dbReference type="PRINTS" id="PR00344">
    <property type="entry name" value="BCTRLSENSOR"/>
</dbReference>
<keyword evidence="10" id="KW-1185">Reference proteome</keyword>
<dbReference type="SUPFAM" id="SSF55785">
    <property type="entry name" value="PYP-like sensor domain (PAS domain)"/>
    <property type="match status" value="1"/>
</dbReference>
<organism evidence="9 10">
    <name type="scientific">Salinisphaera dokdonensis CL-ES53</name>
    <dbReference type="NCBI Taxonomy" id="1304272"/>
    <lineage>
        <taxon>Bacteria</taxon>
        <taxon>Pseudomonadati</taxon>
        <taxon>Pseudomonadota</taxon>
        <taxon>Gammaproteobacteria</taxon>
        <taxon>Salinisphaerales</taxon>
        <taxon>Salinisphaeraceae</taxon>
        <taxon>Salinisphaera</taxon>
    </lineage>
</organism>
<dbReference type="InterPro" id="IPR003661">
    <property type="entry name" value="HisK_dim/P_dom"/>
</dbReference>
<dbReference type="Pfam" id="PF02518">
    <property type="entry name" value="HATPase_c"/>
    <property type="match status" value="1"/>
</dbReference>
<dbReference type="SMART" id="SM00388">
    <property type="entry name" value="HisKA"/>
    <property type="match status" value="1"/>
</dbReference>
<dbReference type="GO" id="GO:0016301">
    <property type="term" value="F:kinase activity"/>
    <property type="evidence" value="ECO:0007669"/>
    <property type="project" value="UniProtKB-KW"/>
</dbReference>
<evidence type="ECO:0000256" key="6">
    <source>
        <dbReference type="SAM" id="Coils"/>
    </source>
</evidence>
<name>A0ABV2B1Y1_9GAMM</name>
<evidence type="ECO:0000313" key="10">
    <source>
        <dbReference type="Proteomes" id="UP001460888"/>
    </source>
</evidence>
<dbReference type="Gene3D" id="3.30.565.10">
    <property type="entry name" value="Histidine kinase-like ATPase, C-terminal domain"/>
    <property type="match status" value="1"/>
</dbReference>
<dbReference type="InterPro" id="IPR004358">
    <property type="entry name" value="Sig_transdc_His_kin-like_C"/>
</dbReference>
<dbReference type="SMART" id="SM00086">
    <property type="entry name" value="PAC"/>
    <property type="match status" value="1"/>
</dbReference>
<comment type="caution">
    <text evidence="9">The sequence shown here is derived from an EMBL/GenBank/DDBJ whole genome shotgun (WGS) entry which is preliminary data.</text>
</comment>
<evidence type="ECO:0000256" key="4">
    <source>
        <dbReference type="ARBA" id="ARBA00022679"/>
    </source>
</evidence>
<accession>A0ABV2B1Y1</accession>
<dbReference type="PANTHER" id="PTHR43304">
    <property type="entry name" value="PHYTOCHROME-LIKE PROTEIN CPH1"/>
    <property type="match status" value="1"/>
</dbReference>
<evidence type="ECO:0000256" key="1">
    <source>
        <dbReference type="ARBA" id="ARBA00000085"/>
    </source>
</evidence>
<dbReference type="NCBIfam" id="TIGR00229">
    <property type="entry name" value="sensory_box"/>
    <property type="match status" value="1"/>
</dbReference>